<name>A0ABP5IA94_9ACTN</name>
<keyword evidence="3" id="KW-0378">Hydrolase</keyword>
<gene>
    <name evidence="7" type="ORF">GCM10009801_64010</name>
</gene>
<organism evidence="7 8">
    <name type="scientific">Streptomyces albiaxialis</name>
    <dbReference type="NCBI Taxonomy" id="329523"/>
    <lineage>
        <taxon>Bacteria</taxon>
        <taxon>Bacillati</taxon>
        <taxon>Actinomycetota</taxon>
        <taxon>Actinomycetes</taxon>
        <taxon>Kitasatosporales</taxon>
        <taxon>Streptomycetaceae</taxon>
        <taxon>Streptomyces</taxon>
    </lineage>
</organism>
<comment type="similarity">
    <text evidence="1">Belongs to the sulfatase family.</text>
</comment>
<dbReference type="CDD" id="cd16147">
    <property type="entry name" value="G6S"/>
    <property type="match status" value="1"/>
</dbReference>
<feature type="domain" description="Sulfatase N-terminal" evidence="6">
    <location>
        <begin position="41"/>
        <end position="374"/>
    </location>
</feature>
<feature type="region of interest" description="Disordered" evidence="5">
    <location>
        <begin position="21"/>
        <end position="41"/>
    </location>
</feature>
<dbReference type="PIRSF" id="PIRSF036666">
    <property type="entry name" value="G6S"/>
    <property type="match status" value="1"/>
</dbReference>
<dbReference type="Gene3D" id="3.40.720.10">
    <property type="entry name" value="Alkaline Phosphatase, subunit A"/>
    <property type="match status" value="1"/>
</dbReference>
<keyword evidence="4" id="KW-0325">Glycoprotein</keyword>
<dbReference type="Proteomes" id="UP001500016">
    <property type="component" value="Unassembled WGS sequence"/>
</dbReference>
<dbReference type="EMBL" id="BAAAPE010000016">
    <property type="protein sequence ID" value="GAA2095320.1"/>
    <property type="molecule type" value="Genomic_DNA"/>
</dbReference>
<dbReference type="InterPro" id="IPR012251">
    <property type="entry name" value="GlcNAc_6-SO4ase"/>
</dbReference>
<feature type="region of interest" description="Disordered" evidence="5">
    <location>
        <begin position="406"/>
        <end position="429"/>
    </location>
</feature>
<keyword evidence="2" id="KW-0732">Signal</keyword>
<proteinExistence type="inferred from homology"/>
<evidence type="ECO:0000256" key="1">
    <source>
        <dbReference type="ARBA" id="ARBA00008779"/>
    </source>
</evidence>
<reference evidence="8" key="1">
    <citation type="journal article" date="2019" name="Int. J. Syst. Evol. Microbiol.">
        <title>The Global Catalogue of Microorganisms (GCM) 10K type strain sequencing project: providing services to taxonomists for standard genome sequencing and annotation.</title>
        <authorList>
            <consortium name="The Broad Institute Genomics Platform"/>
            <consortium name="The Broad Institute Genome Sequencing Center for Infectious Disease"/>
            <person name="Wu L."/>
            <person name="Ma J."/>
        </authorList>
    </citation>
    <scope>NUCLEOTIDE SEQUENCE [LARGE SCALE GENOMIC DNA]</scope>
    <source>
        <strain evidence="8">JCM 15478</strain>
    </source>
</reference>
<dbReference type="Pfam" id="PF00884">
    <property type="entry name" value="Sulfatase"/>
    <property type="match status" value="1"/>
</dbReference>
<protein>
    <submittedName>
        <fullName evidence="7">Sulfatase</fullName>
    </submittedName>
</protein>
<feature type="compositionally biased region" description="Gly residues" evidence="5">
    <location>
        <begin position="21"/>
        <end position="33"/>
    </location>
</feature>
<evidence type="ECO:0000256" key="5">
    <source>
        <dbReference type="SAM" id="MobiDB-lite"/>
    </source>
</evidence>
<dbReference type="InterPro" id="IPR017850">
    <property type="entry name" value="Alkaline_phosphatase_core_sf"/>
</dbReference>
<evidence type="ECO:0000259" key="6">
    <source>
        <dbReference type="Pfam" id="PF00884"/>
    </source>
</evidence>
<evidence type="ECO:0000256" key="3">
    <source>
        <dbReference type="ARBA" id="ARBA00022801"/>
    </source>
</evidence>
<sequence length="495" mass="54420">MTVVAVVLALVCTACWGGGSDDSGDSGGSGGSRDSGSKGRPNVVFVLTDDLSEDLVRYMPQVRKMRDQGMSFANYTVTDSLCCPSRSSIFTGKYPHNTGVFTNEPPDGGFDVFHRRKNEERTFATALKERGYRTAMMGKYLNGYQPGMTVGGEKDYVPPGWDDWRVAGNGYPEYHYTLNENGKKVRYGKKPEDYLTDVVSGKGQDFISDAAGDGKPFVLDISTFTPHGPATPAPEDRGKFRDVPLPRPPSFDRLPEDAPDWLKGEKPLAEREKQRITRLHRKRIRSVQSVDRMVGDLRERLEKEGVLDETVFVFGSDNGFHMGQYRLTPGKQTAFDSDVNVPLVVTGPGVPEGRTSDAVVSNIDLAPTFTELGGGRPAADVDGRSLVPLLKGETPDDWPRAALVEHHGPNTSARDPDRPARGSGNPPTYEAVRTARSTYVEYADGAREFYDRTKDPHQLRNVYDELSADTRRKLAARAKALSECRGAKECTAAAR</sequence>
<keyword evidence="8" id="KW-1185">Reference proteome</keyword>
<dbReference type="InterPro" id="IPR024607">
    <property type="entry name" value="Sulfatase_CS"/>
</dbReference>
<evidence type="ECO:0000313" key="8">
    <source>
        <dbReference type="Proteomes" id="UP001500016"/>
    </source>
</evidence>
<comment type="caution">
    <text evidence="7">The sequence shown here is derived from an EMBL/GenBank/DDBJ whole genome shotgun (WGS) entry which is preliminary data.</text>
</comment>
<dbReference type="PANTHER" id="PTHR43108:SF8">
    <property type="entry name" value="SD21168P"/>
    <property type="match status" value="1"/>
</dbReference>
<feature type="compositionally biased region" description="Basic and acidic residues" evidence="5">
    <location>
        <begin position="234"/>
        <end position="244"/>
    </location>
</feature>
<dbReference type="InterPro" id="IPR000917">
    <property type="entry name" value="Sulfatase_N"/>
</dbReference>
<feature type="region of interest" description="Disordered" evidence="5">
    <location>
        <begin position="225"/>
        <end position="260"/>
    </location>
</feature>
<evidence type="ECO:0000256" key="2">
    <source>
        <dbReference type="ARBA" id="ARBA00022729"/>
    </source>
</evidence>
<dbReference type="SUPFAM" id="SSF53649">
    <property type="entry name" value="Alkaline phosphatase-like"/>
    <property type="match status" value="1"/>
</dbReference>
<dbReference type="PANTHER" id="PTHR43108">
    <property type="entry name" value="N-ACETYLGLUCOSAMINE-6-SULFATASE FAMILY MEMBER"/>
    <property type="match status" value="1"/>
</dbReference>
<evidence type="ECO:0000256" key="4">
    <source>
        <dbReference type="ARBA" id="ARBA00023180"/>
    </source>
</evidence>
<feature type="compositionally biased region" description="Basic and acidic residues" evidence="5">
    <location>
        <begin position="406"/>
        <end position="420"/>
    </location>
</feature>
<dbReference type="PROSITE" id="PS00523">
    <property type="entry name" value="SULFATASE_1"/>
    <property type="match status" value="1"/>
</dbReference>
<accession>A0ABP5IA94</accession>
<evidence type="ECO:0000313" key="7">
    <source>
        <dbReference type="EMBL" id="GAA2095320.1"/>
    </source>
</evidence>